<keyword evidence="1" id="KW-0645">Protease</keyword>
<comment type="similarity">
    <text evidence="1">Belongs to the peptidase S1B family.</text>
</comment>
<dbReference type="Gene3D" id="2.40.10.120">
    <property type="match status" value="1"/>
</dbReference>
<keyword evidence="4" id="KW-1185">Reference proteome</keyword>
<feature type="region of interest" description="Disordered" evidence="2">
    <location>
        <begin position="114"/>
        <end position="135"/>
    </location>
</feature>
<comment type="PTM">
    <text evidence="1">The full-lengh TYSND1 is the active the proteolytic processing of PTS1- and PTS2-proteins and in self-cleavage, and intermolecular self-cleavage of TYSND1 down-regulates its protease activity.</text>
</comment>
<dbReference type="InterPro" id="IPR043504">
    <property type="entry name" value="Peptidase_S1_PA_chymotrypsin"/>
</dbReference>
<dbReference type="Gene3D" id="2.40.10.10">
    <property type="entry name" value="Trypsin-like serine proteases"/>
    <property type="match status" value="2"/>
</dbReference>
<dbReference type="EC" id="3.4.21.-" evidence="1"/>
<organism evidence="3 4">
    <name type="scientific">Staurois parvus</name>
    <dbReference type="NCBI Taxonomy" id="386267"/>
    <lineage>
        <taxon>Eukaryota</taxon>
        <taxon>Metazoa</taxon>
        <taxon>Chordata</taxon>
        <taxon>Craniata</taxon>
        <taxon>Vertebrata</taxon>
        <taxon>Euteleostomi</taxon>
        <taxon>Amphibia</taxon>
        <taxon>Batrachia</taxon>
        <taxon>Anura</taxon>
        <taxon>Neobatrachia</taxon>
        <taxon>Ranoidea</taxon>
        <taxon>Ranidae</taxon>
        <taxon>Staurois</taxon>
    </lineage>
</organism>
<protein>
    <recommendedName>
        <fullName evidence="1">Peroxisomal leader peptide-processing protease</fullName>
        <ecNumber evidence="1">3.4.21.-</ecNumber>
    </recommendedName>
</protein>
<evidence type="ECO:0000256" key="2">
    <source>
        <dbReference type="SAM" id="MobiDB-lite"/>
    </source>
</evidence>
<dbReference type="PANTHER" id="PTHR21004:SF0">
    <property type="entry name" value="PEROXISOMAL LEADER PEPTIDE-PROCESSING PROTEASE"/>
    <property type="match status" value="1"/>
</dbReference>
<dbReference type="EMBL" id="CATNWA010015792">
    <property type="protein sequence ID" value="CAI9586840.1"/>
    <property type="molecule type" value="Genomic_DNA"/>
</dbReference>
<proteinExistence type="inferred from homology"/>
<comment type="caution">
    <text evidence="3">The sequence shown here is derived from an EMBL/GenBank/DDBJ whole genome shotgun (WGS) entry which is preliminary data.</text>
</comment>
<dbReference type="PANTHER" id="PTHR21004">
    <property type="entry name" value="SERINE PROTEASE-RELATED"/>
    <property type="match status" value="1"/>
</dbReference>
<dbReference type="SUPFAM" id="SSF50494">
    <property type="entry name" value="Trypsin-like serine proteases"/>
    <property type="match status" value="2"/>
</dbReference>
<keyword evidence="1" id="KW-0378">Hydrolase</keyword>
<evidence type="ECO:0000313" key="4">
    <source>
        <dbReference type="Proteomes" id="UP001162483"/>
    </source>
</evidence>
<comment type="function">
    <text evidence="1">Peroxisomal protease that mediates both the removal of the leader peptide from proteins containing a PTS2 target sequence and processes several PTS1-containing proteins. Catalyzes the processing of PTS1-proteins involved in the peroxisomal beta-oxidation of fatty acids.</text>
</comment>
<comment type="subcellular location">
    <subcellularLocation>
        <location evidence="1">Peroxisome</location>
    </subcellularLocation>
</comment>
<feature type="compositionally biased region" description="Basic and acidic residues" evidence="2">
    <location>
        <begin position="38"/>
        <end position="48"/>
    </location>
</feature>
<evidence type="ECO:0000256" key="1">
    <source>
        <dbReference type="PIRNR" id="PIRNR037989"/>
    </source>
</evidence>
<feature type="region of interest" description="Disordered" evidence="2">
    <location>
        <begin position="22"/>
        <end position="48"/>
    </location>
</feature>
<dbReference type="Pfam" id="PF13365">
    <property type="entry name" value="Trypsin_2"/>
    <property type="match status" value="1"/>
</dbReference>
<name>A0ABN9EPR4_9NEOB</name>
<keyword evidence="1" id="KW-0720">Serine protease</keyword>
<gene>
    <name evidence="3" type="ORF">SPARVUS_LOCUS10453916</name>
</gene>
<evidence type="ECO:0000313" key="3">
    <source>
        <dbReference type="EMBL" id="CAI9586840.1"/>
    </source>
</evidence>
<keyword evidence="1" id="KW-0576">Peroxisome</keyword>
<sequence>MMMSPLQIAECSGCVVTTSQTQTSHAGADPSRVPSDLCRGRSEQHVPRSEGDGWWSCSGVILDRSAGIVICQADVFFPFLKEPLSPSDLTVLSPDDFPPDLWIRVECPLEAKIDAEQRSRSTPPSQRSGLGLVPVSKPQSQRIQTDADLLMLVPCPGFQMAVSTLFRKEDGWVFSNEEEKEDGEFQKELAHLHWFAVLKLQSPLPKAKSRLDIMKSSGLLKGSTVFACGSPFGSFYTDIFLNTVSKGVLSNTAGDGNVVLLTDARCLPGSEGGGVYLLENGTLYLIGIIVAPLCWKANEWVGLTLACSISQIINDIIKADIAGKRELAALEMGQRIVDRPKRGARPSEHLMAVAVLVDSGQSWGSGVLLKSKLVLTCRHVVRHSSKVSVKVHNANMTSGNHYAIQRFHPVRGNVVFSTHESSPYDIAIVQLEEDISGIPEPVLASSYYAGEDVCIVGFGALGERCGPSVTSGVLSSVISVGDGPVMLQTSCAVHGGSSGGPLFAAHSGELLGIVASNTKDNNTGATYPHLNFSVPVTILRAALDRYVEFGDLRSFGELNKAGLAVRDVWRLQRSPENVFQSKL</sequence>
<reference evidence="3" key="1">
    <citation type="submission" date="2023-05" db="EMBL/GenBank/DDBJ databases">
        <authorList>
            <person name="Stuckert A."/>
        </authorList>
    </citation>
    <scope>NUCLEOTIDE SEQUENCE</scope>
</reference>
<accession>A0ABN9EPR4</accession>
<dbReference type="Proteomes" id="UP001162483">
    <property type="component" value="Unassembled WGS sequence"/>
</dbReference>
<dbReference type="InterPro" id="IPR009003">
    <property type="entry name" value="Peptidase_S1_PA"/>
</dbReference>
<dbReference type="InterPro" id="IPR039245">
    <property type="entry name" value="TYSND1/DEG15"/>
</dbReference>